<dbReference type="EMBL" id="JAHFXF010000854">
    <property type="protein sequence ID" value="KAG9681726.1"/>
    <property type="molecule type" value="Genomic_DNA"/>
</dbReference>
<gene>
    <name evidence="1" type="ORF">KCU76_g14305</name>
</gene>
<accession>A0A9P8J2R6</accession>
<comment type="caution">
    <text evidence="1">The sequence shown here is derived from an EMBL/GenBank/DDBJ whole genome shotgun (WGS) entry which is preliminary data.</text>
</comment>
<dbReference type="OrthoDB" id="3913774at2759"/>
<evidence type="ECO:0000313" key="2">
    <source>
        <dbReference type="Proteomes" id="UP000779574"/>
    </source>
</evidence>
<protein>
    <submittedName>
        <fullName evidence="1">Uncharacterized protein</fullName>
    </submittedName>
</protein>
<reference evidence="1" key="1">
    <citation type="journal article" date="2021" name="J Fungi (Basel)">
        <title>Virulence traits and population genomics of the black yeast Aureobasidium melanogenum.</title>
        <authorList>
            <person name="Cernosa A."/>
            <person name="Sun X."/>
            <person name="Gostincar C."/>
            <person name="Fang C."/>
            <person name="Gunde-Cimerman N."/>
            <person name="Song Z."/>
        </authorList>
    </citation>
    <scope>NUCLEOTIDE SEQUENCE</scope>
    <source>
        <strain evidence="1">EXF-9911</strain>
    </source>
</reference>
<feature type="non-terminal residue" evidence="1">
    <location>
        <position position="166"/>
    </location>
</feature>
<sequence>MAQFIFNFFYSGPDGWAHFVPGGWTPPAIAAATNEIQNNNISSTDNSAIKNTTKQSKKYYCSYGHGHNKSHNSQQCYRRKKRADKAKKMLHQEVLHAAQEEFVAVKAEDIKKAEDDCKKSNEDVLARYSNAELKKVFENALARSSDADLKKIFEEVKEEMEHRGIR</sequence>
<name>A0A9P8J2R6_AURME</name>
<evidence type="ECO:0000313" key="1">
    <source>
        <dbReference type="EMBL" id="KAG9681726.1"/>
    </source>
</evidence>
<proteinExistence type="predicted"/>
<reference evidence="1" key="2">
    <citation type="submission" date="2021-08" db="EMBL/GenBank/DDBJ databases">
        <authorList>
            <person name="Gostincar C."/>
            <person name="Sun X."/>
            <person name="Song Z."/>
            <person name="Gunde-Cimerman N."/>
        </authorList>
    </citation>
    <scope>NUCLEOTIDE SEQUENCE</scope>
    <source>
        <strain evidence="1">EXF-9911</strain>
    </source>
</reference>
<dbReference type="AlphaFoldDB" id="A0A9P8J2R6"/>
<dbReference type="Proteomes" id="UP000779574">
    <property type="component" value="Unassembled WGS sequence"/>
</dbReference>
<organism evidence="1 2">
    <name type="scientific">Aureobasidium melanogenum</name>
    <name type="common">Aureobasidium pullulans var. melanogenum</name>
    <dbReference type="NCBI Taxonomy" id="46634"/>
    <lineage>
        <taxon>Eukaryota</taxon>
        <taxon>Fungi</taxon>
        <taxon>Dikarya</taxon>
        <taxon>Ascomycota</taxon>
        <taxon>Pezizomycotina</taxon>
        <taxon>Dothideomycetes</taxon>
        <taxon>Dothideomycetidae</taxon>
        <taxon>Dothideales</taxon>
        <taxon>Saccotheciaceae</taxon>
        <taxon>Aureobasidium</taxon>
    </lineage>
</organism>